<dbReference type="InterPro" id="IPR013320">
    <property type="entry name" value="ConA-like_dom_sf"/>
</dbReference>
<accession>A0A7R9FF33</accession>
<dbReference type="AlphaFoldDB" id="A0A7R9FF33"/>
<dbReference type="EMBL" id="OD595507">
    <property type="protein sequence ID" value="CAD7451505.1"/>
    <property type="molecule type" value="Genomic_DNA"/>
</dbReference>
<dbReference type="InterPro" id="IPR056370">
    <property type="entry name" value="Shg-like_Ig-like"/>
</dbReference>
<feature type="domain" description="EGF-like" evidence="2 3">
    <location>
        <begin position="72"/>
        <end position="83"/>
    </location>
</feature>
<reference evidence="4" key="1">
    <citation type="submission" date="2020-11" db="EMBL/GenBank/DDBJ databases">
        <authorList>
            <person name="Tran Van P."/>
        </authorList>
    </citation>
    <scope>NUCLEOTIDE SEQUENCE</scope>
</reference>
<dbReference type="Pfam" id="PF24811">
    <property type="entry name" value="Ig_Shg"/>
    <property type="match status" value="1"/>
</dbReference>
<dbReference type="InterPro" id="IPR000742">
    <property type="entry name" value="EGF"/>
</dbReference>
<dbReference type="PROSITE" id="PS01186">
    <property type="entry name" value="EGF_2"/>
    <property type="match status" value="1"/>
</dbReference>
<evidence type="ECO:0000259" key="3">
    <source>
        <dbReference type="PROSITE" id="PS01186"/>
    </source>
</evidence>
<evidence type="ECO:0000256" key="1">
    <source>
        <dbReference type="ARBA" id="ARBA00023157"/>
    </source>
</evidence>
<evidence type="ECO:0000313" key="4">
    <source>
        <dbReference type="EMBL" id="CAD7451505.1"/>
    </source>
</evidence>
<dbReference type="SUPFAM" id="SSF49899">
    <property type="entry name" value="Concanavalin A-like lectins/glucanases"/>
    <property type="match status" value="1"/>
</dbReference>
<sequence>MVNIDECLMEKVFCETESCTNFLNKSNVPYAVYTNTSSFVGVRAVVDPLCNCKVKERPICLNGGTPIGPFNCECIDGFEGPYCELISIGFHGKGWALYPPLSACEEARVSLEVTPYTEDGLILYVGPLRYNPALHVQGMTSIC</sequence>
<dbReference type="PROSITE" id="PS00022">
    <property type="entry name" value="EGF_1"/>
    <property type="match status" value="1"/>
</dbReference>
<organism evidence="4">
    <name type="scientific">Timema bartmani</name>
    <dbReference type="NCBI Taxonomy" id="61472"/>
    <lineage>
        <taxon>Eukaryota</taxon>
        <taxon>Metazoa</taxon>
        <taxon>Ecdysozoa</taxon>
        <taxon>Arthropoda</taxon>
        <taxon>Hexapoda</taxon>
        <taxon>Insecta</taxon>
        <taxon>Pterygota</taxon>
        <taxon>Neoptera</taxon>
        <taxon>Polyneoptera</taxon>
        <taxon>Phasmatodea</taxon>
        <taxon>Timematodea</taxon>
        <taxon>Timematoidea</taxon>
        <taxon>Timematidae</taxon>
        <taxon>Timema</taxon>
    </lineage>
</organism>
<keyword evidence="1" id="KW-1015">Disulfide bond</keyword>
<gene>
    <name evidence="4" type="ORF">TBIB3V08_LOCUS13773</name>
</gene>
<evidence type="ECO:0000259" key="2">
    <source>
        <dbReference type="PROSITE" id="PS00022"/>
    </source>
</evidence>
<protein>
    <recommendedName>
        <fullName evidence="2 3">EGF-like domain-containing protein</fullName>
    </recommendedName>
</protein>
<name>A0A7R9FF33_9NEOP</name>
<dbReference type="Gene3D" id="2.10.25.10">
    <property type="entry name" value="Laminin"/>
    <property type="match status" value="1"/>
</dbReference>
<proteinExistence type="predicted"/>